<sequence length="160" mass="17687">MSAAQRFTYVYVQITPCLTIQNITRVLPHFYPVRRCPAPPAAAPSRHFPVAAWCRTPGFTAAFAPGRNLALALPPLAARRTAGRARTRSRCFWGGVTAGSKDQARTSSTSCWEIEYTDFSLLSSATLWSIWKLIGPNLSLELDSIEQLLDPMVNSTRLFA</sequence>
<reference evidence="1" key="1">
    <citation type="submission" date="2018-04" db="EMBL/GenBank/DDBJ databases">
        <title>WGS assembly of Panicum hallii.</title>
        <authorList>
            <person name="Lovell J."/>
            <person name="Jenkins J."/>
            <person name="Lowry D."/>
            <person name="Mamidi S."/>
            <person name="Sreedasyam A."/>
            <person name="Weng X."/>
            <person name="Barry K."/>
            <person name="Bonette J."/>
            <person name="Campitelli B."/>
            <person name="Daum C."/>
            <person name="Gordon S."/>
            <person name="Gould B."/>
            <person name="Lipzen A."/>
            <person name="Macqueen A."/>
            <person name="Palacio-Mejia J."/>
            <person name="Plott C."/>
            <person name="Shakirov E."/>
            <person name="Shu S."/>
            <person name="Yoshinaga Y."/>
            <person name="Zane M."/>
            <person name="Rokhsar D."/>
            <person name="Grimwood J."/>
            <person name="Schmutz J."/>
            <person name="Juenger T."/>
        </authorList>
    </citation>
    <scope>NUCLEOTIDE SEQUENCE [LARGE SCALE GENOMIC DNA]</scope>
    <source>
        <strain evidence="1">FIL2</strain>
    </source>
</reference>
<name>A0A2T8I2L3_9POAL</name>
<dbReference type="Proteomes" id="UP000243499">
    <property type="component" value="Chromosome 9"/>
</dbReference>
<evidence type="ECO:0000313" key="1">
    <source>
        <dbReference type="EMBL" id="PVH31869.1"/>
    </source>
</evidence>
<protein>
    <submittedName>
        <fullName evidence="1">Uncharacterized protein</fullName>
    </submittedName>
</protein>
<dbReference type="EMBL" id="CM008054">
    <property type="protein sequence ID" value="PVH31869.1"/>
    <property type="molecule type" value="Genomic_DNA"/>
</dbReference>
<accession>A0A2T8I2L3</accession>
<gene>
    <name evidence="1" type="ORF">PAHAL_9G250000</name>
</gene>
<proteinExistence type="predicted"/>
<organism evidence="1">
    <name type="scientific">Panicum hallii</name>
    <dbReference type="NCBI Taxonomy" id="206008"/>
    <lineage>
        <taxon>Eukaryota</taxon>
        <taxon>Viridiplantae</taxon>
        <taxon>Streptophyta</taxon>
        <taxon>Embryophyta</taxon>
        <taxon>Tracheophyta</taxon>
        <taxon>Spermatophyta</taxon>
        <taxon>Magnoliopsida</taxon>
        <taxon>Liliopsida</taxon>
        <taxon>Poales</taxon>
        <taxon>Poaceae</taxon>
        <taxon>PACMAD clade</taxon>
        <taxon>Panicoideae</taxon>
        <taxon>Panicodae</taxon>
        <taxon>Paniceae</taxon>
        <taxon>Panicinae</taxon>
        <taxon>Panicum</taxon>
        <taxon>Panicum sect. Panicum</taxon>
    </lineage>
</organism>
<dbReference type="AlphaFoldDB" id="A0A2T8I2L3"/>
<dbReference type="Gramene" id="PVH31869">
    <property type="protein sequence ID" value="PVH31869"/>
    <property type="gene ID" value="PAHAL_9G250000"/>
</dbReference>